<comment type="caution">
    <text evidence="2">The sequence shown here is derived from an EMBL/GenBank/DDBJ whole genome shotgun (WGS) entry which is preliminary data.</text>
</comment>
<organism evidence="2 3">
    <name type="scientific">Clostridium sulfidigenes</name>
    <dbReference type="NCBI Taxonomy" id="318464"/>
    <lineage>
        <taxon>Bacteria</taxon>
        <taxon>Bacillati</taxon>
        <taxon>Bacillota</taxon>
        <taxon>Clostridia</taxon>
        <taxon>Eubacteriales</taxon>
        <taxon>Clostridiaceae</taxon>
        <taxon>Clostridium</taxon>
    </lineage>
</organism>
<dbReference type="EMBL" id="JPMD01000011">
    <property type="protein sequence ID" value="KEZ87465.1"/>
    <property type="molecule type" value="Genomic_DNA"/>
</dbReference>
<protein>
    <recommendedName>
        <fullName evidence="1">Polymerase beta nucleotidyltransferase domain-containing protein</fullName>
    </recommendedName>
</protein>
<dbReference type="Gene3D" id="3.30.460.10">
    <property type="entry name" value="Beta Polymerase, domain 2"/>
    <property type="match status" value="1"/>
</dbReference>
<keyword evidence="3" id="KW-1185">Reference proteome</keyword>
<dbReference type="SUPFAM" id="SSF81301">
    <property type="entry name" value="Nucleotidyltransferase"/>
    <property type="match status" value="1"/>
</dbReference>
<feature type="domain" description="Polymerase beta nucleotidyltransferase" evidence="1">
    <location>
        <begin position="12"/>
        <end position="99"/>
    </location>
</feature>
<dbReference type="InterPro" id="IPR041633">
    <property type="entry name" value="Polbeta"/>
</dbReference>
<sequence length="131" mass="15490">MVFIVENILNLIVSTLKEYDFIDCAFLFGSFGTDDFMDDSDIDIAILTNKKISYIGLLEIEELLENKVGVKVDLNILDELPEHIQLDISIRNEALFIRDYKNFDKYLDKLNYWYKTEYPFWIKLMSERGRA</sequence>
<dbReference type="PANTHER" id="PTHR43852">
    <property type="entry name" value="NUCLEOTIDYLTRANSFERASE"/>
    <property type="match status" value="1"/>
</dbReference>
<gene>
    <name evidence="2" type="ORF">IO99_05135</name>
</gene>
<dbReference type="InterPro" id="IPR043519">
    <property type="entry name" value="NT_sf"/>
</dbReference>
<evidence type="ECO:0000313" key="2">
    <source>
        <dbReference type="EMBL" id="KEZ87465.1"/>
    </source>
</evidence>
<reference evidence="2 3" key="1">
    <citation type="submission" date="2014-07" db="EMBL/GenBank/DDBJ databases">
        <title>Draft genome of Clostridium sulfidigenes 113A isolated from sediments associated with methane hydrate from Krishna Godavari basin.</title>
        <authorList>
            <person name="Honkalas V.S."/>
            <person name="Dabir A.P."/>
            <person name="Arora P."/>
            <person name="Dhakephalkar P.K."/>
        </authorList>
    </citation>
    <scope>NUCLEOTIDE SEQUENCE [LARGE SCALE GENOMIC DNA]</scope>
    <source>
        <strain evidence="2 3">113A</strain>
    </source>
</reference>
<dbReference type="Pfam" id="PF18765">
    <property type="entry name" value="Polbeta"/>
    <property type="match status" value="1"/>
</dbReference>
<dbReference type="InterPro" id="IPR052930">
    <property type="entry name" value="TA_antitoxin_MntA"/>
</dbReference>
<evidence type="ECO:0000259" key="1">
    <source>
        <dbReference type="Pfam" id="PF18765"/>
    </source>
</evidence>
<name>A0A084JET1_9CLOT</name>
<dbReference type="Proteomes" id="UP000028542">
    <property type="component" value="Unassembled WGS sequence"/>
</dbReference>
<dbReference type="eggNOG" id="COG1669">
    <property type="taxonomic scope" value="Bacteria"/>
</dbReference>
<dbReference type="AlphaFoldDB" id="A0A084JET1"/>
<proteinExistence type="predicted"/>
<dbReference type="PANTHER" id="PTHR43852:SF3">
    <property type="entry name" value="NUCLEOTIDYLTRANSFERASE"/>
    <property type="match status" value="1"/>
</dbReference>
<evidence type="ECO:0000313" key="3">
    <source>
        <dbReference type="Proteomes" id="UP000028542"/>
    </source>
</evidence>
<accession>A0A084JET1</accession>